<dbReference type="Proteomes" id="UP000199382">
    <property type="component" value="Unassembled WGS sequence"/>
</dbReference>
<protein>
    <submittedName>
        <fullName evidence="2">Serine/threonine protein phosphatase PrpC</fullName>
    </submittedName>
</protein>
<dbReference type="InterPro" id="IPR036457">
    <property type="entry name" value="PPM-type-like_dom_sf"/>
</dbReference>
<dbReference type="SUPFAM" id="SSF81606">
    <property type="entry name" value="PP2C-like"/>
    <property type="match status" value="1"/>
</dbReference>
<dbReference type="InterPro" id="IPR001932">
    <property type="entry name" value="PPM-type_phosphatase-like_dom"/>
</dbReference>
<dbReference type="STRING" id="571298.SAMN04488026_102270"/>
<dbReference type="Gene3D" id="3.60.40.10">
    <property type="entry name" value="PPM-type phosphatase domain"/>
    <property type="match status" value="1"/>
</dbReference>
<dbReference type="EMBL" id="FNEK01000022">
    <property type="protein sequence ID" value="SDJ70748.1"/>
    <property type="molecule type" value="Genomic_DNA"/>
</dbReference>
<keyword evidence="3" id="KW-1185">Reference proteome</keyword>
<dbReference type="Pfam" id="PF13672">
    <property type="entry name" value="PP2C_2"/>
    <property type="match status" value="1"/>
</dbReference>
<evidence type="ECO:0000259" key="1">
    <source>
        <dbReference type="PROSITE" id="PS51746"/>
    </source>
</evidence>
<evidence type="ECO:0000313" key="3">
    <source>
        <dbReference type="Proteomes" id="UP000199382"/>
    </source>
</evidence>
<gene>
    <name evidence="2" type="ORF">SAMN04488026_102270</name>
</gene>
<dbReference type="RefSeq" id="WP_093156116.1">
    <property type="nucleotide sequence ID" value="NZ_FNEK01000022.1"/>
</dbReference>
<dbReference type="OrthoDB" id="9801841at2"/>
<proteinExistence type="predicted"/>
<reference evidence="2 3" key="1">
    <citation type="submission" date="2016-10" db="EMBL/GenBank/DDBJ databases">
        <authorList>
            <person name="de Groot N.N."/>
        </authorList>
    </citation>
    <scope>NUCLEOTIDE SEQUENCE [LARGE SCALE GENOMIC DNA]</scope>
    <source>
        <strain evidence="2 3">DSM 25294</strain>
    </source>
</reference>
<dbReference type="CDD" id="cd00143">
    <property type="entry name" value="PP2Cc"/>
    <property type="match status" value="1"/>
</dbReference>
<evidence type="ECO:0000313" key="2">
    <source>
        <dbReference type="EMBL" id="SDJ70748.1"/>
    </source>
</evidence>
<dbReference type="SMART" id="SM00332">
    <property type="entry name" value="PP2Cc"/>
    <property type="match status" value="1"/>
</dbReference>
<name>A0A1G8VXC5_9RHOB</name>
<sequence>MPSTGELCLDAATGLSLGAREAQEDAVLCDVPQGGASGIIVLADGLGGHVAGALASRIAVTTALDELAAQRNAQGRLATDIPGRLVKAARAANRAILAHACSNPETRGMGATLLLVIVDGGRLFWLSVGDSPLFLLRGGAIRQLNEVHSLAPQFDPLARAGEMDPGIAAIHPDRSCLTSALGFDPLRRIDCPQDAFELAPGDLLVAASDGILTLSPETMATTLSQPDKGSATDLVDRLLRKVEACGAREQDNLSISILRIFPDTERIAKPRQRWARRLFPRVCLLSREPSLRGRALCQDQSASTSVEGSV</sequence>
<dbReference type="AlphaFoldDB" id="A0A1G8VXC5"/>
<organism evidence="2 3">
    <name type="scientific">Aliiruegeria lutimaris</name>
    <dbReference type="NCBI Taxonomy" id="571298"/>
    <lineage>
        <taxon>Bacteria</taxon>
        <taxon>Pseudomonadati</taxon>
        <taxon>Pseudomonadota</taxon>
        <taxon>Alphaproteobacteria</taxon>
        <taxon>Rhodobacterales</taxon>
        <taxon>Roseobacteraceae</taxon>
        <taxon>Aliiruegeria</taxon>
    </lineage>
</organism>
<dbReference type="SMART" id="SM00331">
    <property type="entry name" value="PP2C_SIG"/>
    <property type="match status" value="1"/>
</dbReference>
<feature type="domain" description="PPM-type phosphatase" evidence="1">
    <location>
        <begin position="9"/>
        <end position="260"/>
    </location>
</feature>
<dbReference type="PROSITE" id="PS51746">
    <property type="entry name" value="PPM_2"/>
    <property type="match status" value="1"/>
</dbReference>
<accession>A0A1G8VXC5</accession>